<evidence type="ECO:0000256" key="7">
    <source>
        <dbReference type="ARBA" id="ARBA00024979"/>
    </source>
</evidence>
<accession>B9WG64</accession>
<keyword evidence="5 9" id="KW-1133">Transmembrane helix</keyword>
<proteinExistence type="inferred from homology"/>
<dbReference type="PANTHER" id="PTHR28293">
    <property type="entry name" value="NUCLEAR RIM PROTEIN 1"/>
    <property type="match status" value="1"/>
</dbReference>
<organism evidence="11 12">
    <name type="scientific">Candida dubliniensis (strain CD36 / ATCC MYA-646 / CBS 7987 / NCPF 3949 / NRRL Y-17841)</name>
    <name type="common">Yeast</name>
    <dbReference type="NCBI Taxonomy" id="573826"/>
    <lineage>
        <taxon>Eukaryota</taxon>
        <taxon>Fungi</taxon>
        <taxon>Dikarya</taxon>
        <taxon>Ascomycota</taxon>
        <taxon>Saccharomycotina</taxon>
        <taxon>Pichiomycetes</taxon>
        <taxon>Debaryomycetaceae</taxon>
        <taxon>Candida/Lodderomyces clade</taxon>
        <taxon>Candida</taxon>
    </lineage>
</organism>
<name>B9WG64_CANDC</name>
<evidence type="ECO:0000313" key="11">
    <source>
        <dbReference type="EMBL" id="CAX42234.1"/>
    </source>
</evidence>
<feature type="compositionally biased region" description="Polar residues" evidence="8">
    <location>
        <begin position="591"/>
        <end position="611"/>
    </location>
</feature>
<dbReference type="eggNOG" id="ENOG502S7S0">
    <property type="taxonomic scope" value="Eukaryota"/>
</dbReference>
<evidence type="ECO:0000256" key="1">
    <source>
        <dbReference type="ARBA" id="ARBA00004232"/>
    </source>
</evidence>
<feature type="compositionally biased region" description="Low complexity" evidence="8">
    <location>
        <begin position="453"/>
        <end position="462"/>
    </location>
</feature>
<dbReference type="RefSeq" id="XP_002420018.1">
    <property type="nucleotide sequence ID" value="XM_002419973.1"/>
</dbReference>
<evidence type="ECO:0000256" key="6">
    <source>
        <dbReference type="ARBA" id="ARBA00023136"/>
    </source>
</evidence>
<dbReference type="InterPro" id="IPR018819">
    <property type="entry name" value="Nur1/Mug154"/>
</dbReference>
<evidence type="ECO:0000313" key="12">
    <source>
        <dbReference type="Proteomes" id="UP000002605"/>
    </source>
</evidence>
<feature type="compositionally biased region" description="Low complexity" evidence="8">
    <location>
        <begin position="497"/>
        <end position="511"/>
    </location>
</feature>
<dbReference type="GeneID" id="8047852"/>
<evidence type="ECO:0000256" key="4">
    <source>
        <dbReference type="ARBA" id="ARBA00022692"/>
    </source>
</evidence>
<gene>
    <name evidence="10" type="ordered locus">Cd36_43600</name>
    <name evidence="11" type="ORF">CD36_43600</name>
</gene>
<dbReference type="GO" id="GO:0043007">
    <property type="term" value="P:maintenance of rDNA"/>
    <property type="evidence" value="ECO:0007669"/>
    <property type="project" value="TreeGrafter"/>
</dbReference>
<feature type="transmembrane region" description="Helical" evidence="9">
    <location>
        <begin position="232"/>
        <end position="252"/>
    </location>
</feature>
<comment type="function">
    <text evidence="7">Member of a perinuclear network that controls recombination at multiple loci to maintain genome stability. Required for rDNA repeat stability.</text>
</comment>
<dbReference type="Proteomes" id="UP000002605">
    <property type="component" value="Chromosome 4"/>
</dbReference>
<feature type="transmembrane region" description="Helical" evidence="9">
    <location>
        <begin position="272"/>
        <end position="293"/>
    </location>
</feature>
<comment type="subcellular location">
    <subcellularLocation>
        <location evidence="1">Nucleus membrane</location>
        <topology evidence="1">Multi-pass membrane protein</topology>
    </subcellularLocation>
</comment>
<sequence>MSRKHIRRQSLVSQIQSFPFDLYLYIHELHASIDWDEYNYIIALPLGIIFITIFSIIQSILNYYHYINKRSQNILFDSDYIHYENLKNDIIYNSGKLQQLQKSANSIGDTEIVDTPFTTTILWGLKLFNWFIIFIGLFNSIKLFTKRKSYGLLYCKLKPKSKNVFKSSIERLSYIIEILAFLLKFFQNEQPEEEEEEPENSFNESSIIMDSTNELIDDNEIWHLNVWNPSKFSLYLFIGLNPINLYIVYYLIGDNNDNTFTGDSSYSITYPSYFYLNVIILICLIMIICYKLVENFSQLINDKQILYQEMFQEYNKKFVNPKVNQLKKDAMIDATMGPHYSISLNDEKPYAFSKSKVFITHDIKGKPITEYGDIDSQILPQQLELEPATSSCSTAINSRLTSRANSVLHYNDNDDGYQDDYDDPRYYDRAFNTSSNWNQNRRYHQQQNPRYSNNNNNRNNENLIMNTPSTYLPQPSRYSTQTPSLNSNLSFNRYDRTPSPTRGSTTTIGRRYSNPINNNSLHSPSTIRSTGTIRSRPTSPNKLSPTRQPRLEFDGIGNTATATTMNNNSNIADQDRFSPFKSPSPIHRGTYHNQSSPNTINPQQLQQSQYNAFGYPNSYRSPSPTRRRPSDSPERPRPGWR</sequence>
<keyword evidence="12" id="KW-1185">Reference proteome</keyword>
<feature type="compositionally biased region" description="Polar residues" evidence="8">
    <location>
        <begin position="463"/>
        <end position="491"/>
    </location>
</feature>
<dbReference type="Pfam" id="PF10332">
    <property type="entry name" value="DUF2418"/>
    <property type="match status" value="1"/>
</dbReference>
<evidence type="ECO:0000256" key="2">
    <source>
        <dbReference type="ARBA" id="ARBA00007900"/>
    </source>
</evidence>
<evidence type="ECO:0000256" key="9">
    <source>
        <dbReference type="SAM" id="Phobius"/>
    </source>
</evidence>
<feature type="transmembrane region" description="Helical" evidence="9">
    <location>
        <begin position="40"/>
        <end position="61"/>
    </location>
</feature>
<comment type="similarity">
    <text evidence="2">Belongs to the NUR1 family.</text>
</comment>
<dbReference type="OrthoDB" id="3363151at2759"/>
<dbReference type="CGD" id="CAL0000164262">
    <property type="gene designation" value="Cd36_43600"/>
</dbReference>
<dbReference type="HOGENOM" id="CLU_038615_0_0_1"/>
<feature type="compositionally biased region" description="Low complexity" evidence="8">
    <location>
        <begin position="558"/>
        <end position="568"/>
    </location>
</feature>
<keyword evidence="6 9" id="KW-0472">Membrane</keyword>
<keyword evidence="4 9" id="KW-0812">Transmembrane</keyword>
<dbReference type="VEuPathDB" id="FungiDB:CD36_43600"/>
<reference evidence="11 12" key="1">
    <citation type="journal article" date="2009" name="Genome Res.">
        <title>Comparative genomics of the fungal pathogens Candida dubliniensis and Candida albicans.</title>
        <authorList>
            <person name="Jackson A.P."/>
            <person name="Gamble J.A."/>
            <person name="Yeomans T."/>
            <person name="Moran G.P."/>
            <person name="Saunders D."/>
            <person name="Harris D."/>
            <person name="Aslett M."/>
            <person name="Barrell J.F."/>
            <person name="Butler G."/>
            <person name="Citiulo F."/>
            <person name="Coleman D.C."/>
            <person name="de Groot P.W.J."/>
            <person name="Goodwin T.J."/>
            <person name="Quail M.A."/>
            <person name="McQuillan J."/>
            <person name="Munro C.A."/>
            <person name="Pain A."/>
            <person name="Poulter R.T."/>
            <person name="Rajandream M.A."/>
            <person name="Renauld H."/>
            <person name="Spiering M.J."/>
            <person name="Tivey A."/>
            <person name="Gow N.A.R."/>
            <person name="Barrell B."/>
            <person name="Sullivan D.J."/>
            <person name="Berriman M."/>
        </authorList>
    </citation>
    <scope>NUCLEOTIDE SEQUENCE [LARGE SCALE GENOMIC DNA]</scope>
    <source>
        <strain evidence="12">CD36 / ATCC MYA-646 / CBS 7987 / NCPF 3949 / NRRL Y-17841</strain>
    </source>
</reference>
<feature type="compositionally biased region" description="Polar residues" evidence="8">
    <location>
        <begin position="514"/>
        <end position="547"/>
    </location>
</feature>
<dbReference type="KEGG" id="cdu:CD36_43600"/>
<protein>
    <recommendedName>
        <fullName evidence="3">Nuclear rim protein 1</fullName>
    </recommendedName>
</protein>
<evidence type="ECO:0000256" key="5">
    <source>
        <dbReference type="ARBA" id="ARBA00022989"/>
    </source>
</evidence>
<evidence type="ECO:0000256" key="8">
    <source>
        <dbReference type="SAM" id="MobiDB-lite"/>
    </source>
</evidence>
<dbReference type="AlphaFoldDB" id="B9WG64"/>
<dbReference type="PANTHER" id="PTHR28293:SF1">
    <property type="entry name" value="NUCLEAR RIM PROTEIN 1"/>
    <property type="match status" value="1"/>
</dbReference>
<feature type="compositionally biased region" description="Basic and acidic residues" evidence="8">
    <location>
        <begin position="628"/>
        <end position="641"/>
    </location>
</feature>
<dbReference type="EMBL" id="FM992691">
    <property type="protein sequence ID" value="CAX42234.1"/>
    <property type="molecule type" value="Genomic_DNA"/>
</dbReference>
<dbReference type="GO" id="GO:0007096">
    <property type="term" value="P:regulation of exit from mitosis"/>
    <property type="evidence" value="ECO:0007669"/>
    <property type="project" value="TreeGrafter"/>
</dbReference>
<feature type="transmembrane region" description="Helical" evidence="9">
    <location>
        <begin position="127"/>
        <end position="144"/>
    </location>
</feature>
<dbReference type="GO" id="GO:0031965">
    <property type="term" value="C:nuclear membrane"/>
    <property type="evidence" value="ECO:0007669"/>
    <property type="project" value="UniProtKB-SubCell"/>
</dbReference>
<evidence type="ECO:0000313" key="10">
    <source>
        <dbReference type="CGD" id="CAL0000164262"/>
    </source>
</evidence>
<feature type="region of interest" description="Disordered" evidence="8">
    <location>
        <begin position="444"/>
        <end position="641"/>
    </location>
</feature>
<evidence type="ECO:0000256" key="3">
    <source>
        <dbReference type="ARBA" id="ARBA00018310"/>
    </source>
</evidence>